<reference evidence="12 13" key="1">
    <citation type="submission" date="2020-03" db="EMBL/GenBank/DDBJ databases">
        <title>Characterization of ganglioside-mimicking enterococci.</title>
        <authorList>
            <person name="Patry R.T."/>
            <person name="Nothaft H."/>
            <person name="Bridger R."/>
            <person name="Shajahan A."/>
            <person name="Huynh S."/>
            <person name="Sanchez S."/>
            <person name="Azadi P."/>
            <person name="Cooper K."/>
            <person name="Miller W.G."/>
            <person name="Parker C.T."/>
            <person name="Wells L."/>
            <person name="Szymanski C.M."/>
        </authorList>
    </citation>
    <scope>NUCLEOTIDE SEQUENCE [LARGE SCALE GENOMIC DNA]</scope>
    <source>
        <strain evidence="12 13">EGM181</strain>
    </source>
</reference>
<evidence type="ECO:0000256" key="8">
    <source>
        <dbReference type="ARBA" id="ARBA00048988"/>
    </source>
</evidence>
<dbReference type="EMBL" id="CP050485">
    <property type="protein sequence ID" value="QOG26392.1"/>
    <property type="molecule type" value="Genomic_DNA"/>
</dbReference>
<dbReference type="RefSeq" id="WP_002333942.1">
    <property type="nucleotide sequence ID" value="NZ_CP050485.1"/>
</dbReference>
<dbReference type="Proteomes" id="UP000516696">
    <property type="component" value="Chromosome"/>
</dbReference>
<keyword evidence="5" id="KW-0413">Isomerase</keyword>
<dbReference type="InterPro" id="IPR000212">
    <property type="entry name" value="DNA_helicase_UvrD/REP"/>
</dbReference>
<dbReference type="GO" id="GO:0005524">
    <property type="term" value="F:ATP binding"/>
    <property type="evidence" value="ECO:0007669"/>
    <property type="project" value="UniProtKB-UniRule"/>
</dbReference>
<dbReference type="GO" id="GO:0005829">
    <property type="term" value="C:cytosol"/>
    <property type="evidence" value="ECO:0007669"/>
    <property type="project" value="TreeGrafter"/>
</dbReference>
<dbReference type="GO" id="GO:0003677">
    <property type="term" value="F:DNA binding"/>
    <property type="evidence" value="ECO:0007669"/>
    <property type="project" value="InterPro"/>
</dbReference>
<dbReference type="CDD" id="cd17932">
    <property type="entry name" value="DEXQc_UvrD"/>
    <property type="match status" value="1"/>
</dbReference>
<name>A0AAE7MMW9_ENTGA</name>
<keyword evidence="1 9" id="KW-0547">Nucleotide-binding</keyword>
<dbReference type="Gene3D" id="3.40.50.300">
    <property type="entry name" value="P-loop containing nucleotide triphosphate hydrolases"/>
    <property type="match status" value="2"/>
</dbReference>
<dbReference type="PROSITE" id="PS51198">
    <property type="entry name" value="UVRD_HELICASE_ATP_BIND"/>
    <property type="match status" value="1"/>
</dbReference>
<organism evidence="12 13">
    <name type="scientific">Enterococcus gallinarum</name>
    <dbReference type="NCBI Taxonomy" id="1353"/>
    <lineage>
        <taxon>Bacteria</taxon>
        <taxon>Bacillati</taxon>
        <taxon>Bacillota</taxon>
        <taxon>Bacilli</taxon>
        <taxon>Lactobacillales</taxon>
        <taxon>Enterococcaceae</taxon>
        <taxon>Enterococcus</taxon>
    </lineage>
</organism>
<dbReference type="SUPFAM" id="SSF52540">
    <property type="entry name" value="P-loop containing nucleoside triphosphate hydrolases"/>
    <property type="match status" value="1"/>
</dbReference>
<dbReference type="EC" id="5.6.2.4" evidence="7"/>
<comment type="catalytic activity">
    <reaction evidence="6">
        <text>Couples ATP hydrolysis with the unwinding of duplex DNA by translocating in the 3'-5' direction.</text>
        <dbReference type="EC" id="5.6.2.4"/>
    </reaction>
</comment>
<feature type="binding site" evidence="9">
    <location>
        <begin position="33"/>
        <end position="40"/>
    </location>
    <ligand>
        <name>ATP</name>
        <dbReference type="ChEBI" id="CHEBI:30616"/>
    </ligand>
</feature>
<accession>A0AAE7MMW9</accession>
<feature type="domain" description="UvrD-like helicase ATP-binding" evidence="10">
    <location>
        <begin position="12"/>
        <end position="281"/>
    </location>
</feature>
<evidence type="ECO:0000256" key="1">
    <source>
        <dbReference type="ARBA" id="ARBA00022741"/>
    </source>
</evidence>
<dbReference type="GO" id="GO:0016787">
    <property type="term" value="F:hydrolase activity"/>
    <property type="evidence" value="ECO:0007669"/>
    <property type="project" value="UniProtKB-UniRule"/>
</dbReference>
<evidence type="ECO:0000256" key="2">
    <source>
        <dbReference type="ARBA" id="ARBA00022801"/>
    </source>
</evidence>
<keyword evidence="4 9" id="KW-0067">ATP-binding</keyword>
<dbReference type="GO" id="GO:0000725">
    <property type="term" value="P:recombinational repair"/>
    <property type="evidence" value="ECO:0007669"/>
    <property type="project" value="TreeGrafter"/>
</dbReference>
<proteinExistence type="predicted"/>
<dbReference type="Pfam" id="PF00580">
    <property type="entry name" value="UvrD-helicase"/>
    <property type="match status" value="1"/>
</dbReference>
<dbReference type="InterPro" id="IPR014016">
    <property type="entry name" value="UvrD-like_ATP-bd"/>
</dbReference>
<dbReference type="PANTHER" id="PTHR11070">
    <property type="entry name" value="UVRD / RECB / PCRA DNA HELICASE FAMILY MEMBER"/>
    <property type="match status" value="1"/>
</dbReference>
<feature type="domain" description="UvrD-like helicase C-terminal" evidence="11">
    <location>
        <begin position="279"/>
        <end position="529"/>
    </location>
</feature>
<evidence type="ECO:0000259" key="10">
    <source>
        <dbReference type="PROSITE" id="PS51198"/>
    </source>
</evidence>
<dbReference type="InterPro" id="IPR027417">
    <property type="entry name" value="P-loop_NTPase"/>
</dbReference>
<evidence type="ECO:0000256" key="5">
    <source>
        <dbReference type="ARBA" id="ARBA00023235"/>
    </source>
</evidence>
<sequence length="605" mass="69900">MISESDWVPTDGLELEPEALLAVKETRNTLVEAGPGSGKTELLSQKANYLFTTGICSEPKRILAVSFKKDSAVNLADRVALRVEREDSRRFSSRTFDSFAKNLLDRFLNGLPLEWRPTKSYRIDERYFVSACQFHNIQFRYNTDDRKIFEQDFYTIDFNRMSEQAKLVWDTMLKGDGTKSILTFKMINWLALLLLKRNPKIVASIRKTYKFVFLDEFQDTTTLQYELIKTCFCESNAIITAVGDSQQKIMGWAGAMSSAFETYQNDFSSFSHTLALNRRSNKKIQNLIWQINQLNAESPLAEMPFDSESISEGNIESWFFLSELDEANRIALKVKQLINEGVSAEDICILVKQRPDSYMESLELAFSNNEIRIRNENEYQNLLKENITIIILDVMKAALNFEKALSWQKIFNLKMEFSQENISNRIKQQEKMLVEVKRFLNTVANQIESVDSPEDVYHLFQNIVDFFGTNNIQAKFLEYTDISYLTEILEDLTSCLYQYFTQEENWVCAIQTLCGKGIVPLMTIHKSKGLEFNTVFLIDLSDSSFWSYRIDPIETKSTLFVAVSRAKQNFVCTFSSIRLGKNQTCTLVSDFFDAINSHGQKFNFN</sequence>
<dbReference type="GO" id="GO:0043138">
    <property type="term" value="F:3'-5' DNA helicase activity"/>
    <property type="evidence" value="ECO:0007669"/>
    <property type="project" value="UniProtKB-EC"/>
</dbReference>
<evidence type="ECO:0000256" key="3">
    <source>
        <dbReference type="ARBA" id="ARBA00022806"/>
    </source>
</evidence>
<evidence type="ECO:0000256" key="4">
    <source>
        <dbReference type="ARBA" id="ARBA00022840"/>
    </source>
</evidence>
<keyword evidence="3 9" id="KW-0347">Helicase</keyword>
<evidence type="ECO:0000256" key="7">
    <source>
        <dbReference type="ARBA" id="ARBA00034808"/>
    </source>
</evidence>
<evidence type="ECO:0000259" key="11">
    <source>
        <dbReference type="PROSITE" id="PS51217"/>
    </source>
</evidence>
<protein>
    <recommendedName>
        <fullName evidence="7">DNA 3'-5' helicase</fullName>
        <ecNumber evidence="7">5.6.2.4</ecNumber>
    </recommendedName>
</protein>
<evidence type="ECO:0000313" key="13">
    <source>
        <dbReference type="Proteomes" id="UP000516696"/>
    </source>
</evidence>
<gene>
    <name evidence="12" type="ORF">EGM181_03530</name>
</gene>
<dbReference type="Gene3D" id="1.10.486.10">
    <property type="entry name" value="PCRA, domain 4"/>
    <property type="match status" value="1"/>
</dbReference>
<dbReference type="Pfam" id="PF13361">
    <property type="entry name" value="UvrD_C"/>
    <property type="match status" value="2"/>
</dbReference>
<dbReference type="PANTHER" id="PTHR11070:SF67">
    <property type="entry name" value="DNA 3'-5' HELICASE"/>
    <property type="match status" value="1"/>
</dbReference>
<dbReference type="PROSITE" id="PS51217">
    <property type="entry name" value="UVRD_HELICASE_CTER"/>
    <property type="match status" value="1"/>
</dbReference>
<evidence type="ECO:0000313" key="12">
    <source>
        <dbReference type="EMBL" id="QOG26392.1"/>
    </source>
</evidence>
<keyword evidence="2 9" id="KW-0378">Hydrolase</keyword>
<dbReference type="InterPro" id="IPR014017">
    <property type="entry name" value="DNA_helicase_UvrD-like_C"/>
</dbReference>
<comment type="catalytic activity">
    <reaction evidence="8">
        <text>ATP + H2O = ADP + phosphate + H(+)</text>
        <dbReference type="Rhea" id="RHEA:13065"/>
        <dbReference type="ChEBI" id="CHEBI:15377"/>
        <dbReference type="ChEBI" id="CHEBI:15378"/>
        <dbReference type="ChEBI" id="CHEBI:30616"/>
        <dbReference type="ChEBI" id="CHEBI:43474"/>
        <dbReference type="ChEBI" id="CHEBI:456216"/>
        <dbReference type="EC" id="5.6.2.4"/>
    </reaction>
</comment>
<evidence type="ECO:0000256" key="9">
    <source>
        <dbReference type="PROSITE-ProRule" id="PRU00560"/>
    </source>
</evidence>
<dbReference type="AlphaFoldDB" id="A0AAE7MMW9"/>
<evidence type="ECO:0000256" key="6">
    <source>
        <dbReference type="ARBA" id="ARBA00034617"/>
    </source>
</evidence>